<evidence type="ECO:0000256" key="3">
    <source>
        <dbReference type="SAM" id="Coils"/>
    </source>
</evidence>
<evidence type="ECO:0000313" key="9">
    <source>
        <dbReference type="EMBL" id="AXK79086.1"/>
    </source>
</evidence>
<feature type="coiled-coil region" evidence="3">
    <location>
        <begin position="159"/>
        <end position="186"/>
    </location>
</feature>
<dbReference type="InterPro" id="IPR058637">
    <property type="entry name" value="YknX-like_C"/>
</dbReference>
<dbReference type="Proteomes" id="UP000254889">
    <property type="component" value="Chromosome"/>
</dbReference>
<accession>A0A345ZQ89</accession>
<evidence type="ECO:0000313" key="10">
    <source>
        <dbReference type="Proteomes" id="UP000254889"/>
    </source>
</evidence>
<evidence type="ECO:0000259" key="6">
    <source>
        <dbReference type="Pfam" id="PF25917"/>
    </source>
</evidence>
<keyword evidence="3" id="KW-0175">Coiled coil</keyword>
<dbReference type="PANTHER" id="PTHR30158:SF24">
    <property type="entry name" value="HLYD FAMILY SECRETION PROTEIN"/>
    <property type="match status" value="1"/>
</dbReference>
<dbReference type="Gene3D" id="2.40.420.20">
    <property type="match status" value="1"/>
</dbReference>
<sequence length="410" mass="43983">MGITILTRSNSSIGFTRAVSGWAVAIGLATLVASCGEQKQAGGPPPPAVTVALPVKRTVSDFDEYVGRFTAINSVEVRARVSGYLDSVDFKDGQLVKQGDLLFTIDKRPFQNSVDQARATLTQARSNLAFAESDFQRGQQLVQDKTITSQVFEQRSQAYRNAQAAVAGAEAAVKQAELDLEFTELRAPMAGRIGDRRVSPGNLVTGGSGGTTTLLATVVSTDPIHFEFTFDEASYLRYERLARTGQEDITSRNAGVEVALKLIDEKDFGHKGRMDFIDNVIDRATGTIRGRAVVPNPNGVFTPGMFARVRVPASSPYEGLLVPDVAIGSEQVRKYVLVVDDTGTARQKYVTLGQLVGDLRVIKEGVAANDRVVINGLARVRPGQKVTAQEQQAAPKPSAANTAAPANKTD</sequence>
<dbReference type="NCBIfam" id="TIGR01730">
    <property type="entry name" value="RND_mfp"/>
    <property type="match status" value="1"/>
</dbReference>
<dbReference type="InterPro" id="IPR058626">
    <property type="entry name" value="MdtA-like_b-barrel"/>
</dbReference>
<dbReference type="Pfam" id="PF25944">
    <property type="entry name" value="Beta-barrel_RND"/>
    <property type="match status" value="1"/>
</dbReference>
<dbReference type="KEGG" id="ptaw:DW352_00255"/>
<dbReference type="InterPro" id="IPR006143">
    <property type="entry name" value="RND_pump_MFP"/>
</dbReference>
<feature type="compositionally biased region" description="Low complexity" evidence="4">
    <location>
        <begin position="393"/>
        <end position="410"/>
    </location>
</feature>
<dbReference type="EMBL" id="CP031417">
    <property type="protein sequence ID" value="AXK79086.1"/>
    <property type="molecule type" value="Genomic_DNA"/>
</dbReference>
<name>A0A345ZQ89_9HYPH</name>
<keyword evidence="10" id="KW-1185">Reference proteome</keyword>
<feature type="region of interest" description="Disordered" evidence="4">
    <location>
        <begin position="384"/>
        <end position="410"/>
    </location>
</feature>
<evidence type="ECO:0000256" key="2">
    <source>
        <dbReference type="ARBA" id="ARBA00009477"/>
    </source>
</evidence>
<dbReference type="Gene3D" id="2.40.50.100">
    <property type="match status" value="1"/>
</dbReference>
<organism evidence="9 10">
    <name type="scientific">Pseudolabrys taiwanensis</name>
    <dbReference type="NCBI Taxonomy" id="331696"/>
    <lineage>
        <taxon>Bacteria</taxon>
        <taxon>Pseudomonadati</taxon>
        <taxon>Pseudomonadota</taxon>
        <taxon>Alphaproteobacteria</taxon>
        <taxon>Hyphomicrobiales</taxon>
        <taxon>Xanthobacteraceae</taxon>
        <taxon>Pseudolabrys</taxon>
    </lineage>
</organism>
<dbReference type="Gene3D" id="2.40.30.170">
    <property type="match status" value="1"/>
</dbReference>
<proteinExistence type="inferred from homology"/>
<dbReference type="Gene3D" id="1.10.287.470">
    <property type="entry name" value="Helix hairpin bin"/>
    <property type="match status" value="1"/>
</dbReference>
<feature type="domain" description="YknX-like C-terminal permuted SH3-like" evidence="8">
    <location>
        <begin position="320"/>
        <end position="387"/>
    </location>
</feature>
<dbReference type="OrthoDB" id="8435523at2"/>
<evidence type="ECO:0000259" key="5">
    <source>
        <dbReference type="Pfam" id="PF25876"/>
    </source>
</evidence>
<dbReference type="FunFam" id="2.40.420.20:FF:000001">
    <property type="entry name" value="Efflux RND transporter periplasmic adaptor subunit"/>
    <property type="match status" value="1"/>
</dbReference>
<comment type="subcellular location">
    <subcellularLocation>
        <location evidence="1">Cell envelope</location>
    </subcellularLocation>
</comment>
<feature type="domain" description="Multidrug resistance protein MdtA-like alpha-helical hairpin" evidence="5">
    <location>
        <begin position="115"/>
        <end position="183"/>
    </location>
</feature>
<dbReference type="AlphaFoldDB" id="A0A345ZQ89"/>
<dbReference type="SUPFAM" id="SSF111369">
    <property type="entry name" value="HlyD-like secretion proteins"/>
    <property type="match status" value="1"/>
</dbReference>
<dbReference type="GO" id="GO:0005886">
    <property type="term" value="C:plasma membrane"/>
    <property type="evidence" value="ECO:0007669"/>
    <property type="project" value="TreeGrafter"/>
</dbReference>
<comment type="similarity">
    <text evidence="2">Belongs to the membrane fusion protein (MFP) (TC 8.A.1) family.</text>
</comment>
<protein>
    <submittedName>
        <fullName evidence="9">Efflux RND transporter periplasmic adaptor subunit</fullName>
    </submittedName>
</protein>
<dbReference type="InterPro" id="IPR058624">
    <property type="entry name" value="MdtA-like_HH"/>
</dbReference>
<evidence type="ECO:0000259" key="8">
    <source>
        <dbReference type="Pfam" id="PF25989"/>
    </source>
</evidence>
<dbReference type="Pfam" id="PF25989">
    <property type="entry name" value="YknX_C"/>
    <property type="match status" value="1"/>
</dbReference>
<evidence type="ECO:0000259" key="7">
    <source>
        <dbReference type="Pfam" id="PF25944"/>
    </source>
</evidence>
<dbReference type="GO" id="GO:0022857">
    <property type="term" value="F:transmembrane transporter activity"/>
    <property type="evidence" value="ECO:0007669"/>
    <property type="project" value="InterPro"/>
</dbReference>
<dbReference type="Pfam" id="PF25876">
    <property type="entry name" value="HH_MFP_RND"/>
    <property type="match status" value="1"/>
</dbReference>
<gene>
    <name evidence="9" type="ORF">DW352_00255</name>
</gene>
<evidence type="ECO:0000256" key="4">
    <source>
        <dbReference type="SAM" id="MobiDB-lite"/>
    </source>
</evidence>
<dbReference type="Pfam" id="PF25917">
    <property type="entry name" value="BSH_RND"/>
    <property type="match status" value="1"/>
</dbReference>
<dbReference type="GO" id="GO:0030313">
    <property type="term" value="C:cell envelope"/>
    <property type="evidence" value="ECO:0007669"/>
    <property type="project" value="UniProtKB-SubCell"/>
</dbReference>
<feature type="domain" description="Multidrug resistance protein MdtA-like barrel-sandwich hybrid" evidence="6">
    <location>
        <begin position="73"/>
        <end position="208"/>
    </location>
</feature>
<dbReference type="GO" id="GO:0046677">
    <property type="term" value="P:response to antibiotic"/>
    <property type="evidence" value="ECO:0007669"/>
    <property type="project" value="TreeGrafter"/>
</dbReference>
<evidence type="ECO:0000256" key="1">
    <source>
        <dbReference type="ARBA" id="ARBA00004196"/>
    </source>
</evidence>
<dbReference type="InterPro" id="IPR058625">
    <property type="entry name" value="MdtA-like_BSH"/>
</dbReference>
<dbReference type="PANTHER" id="PTHR30158">
    <property type="entry name" value="ACRA/E-RELATED COMPONENT OF DRUG EFFLUX TRANSPORTER"/>
    <property type="match status" value="1"/>
</dbReference>
<feature type="domain" description="Multidrug resistance protein MdtA-like beta-barrel" evidence="7">
    <location>
        <begin position="224"/>
        <end position="312"/>
    </location>
</feature>
<reference evidence="9 10" key="1">
    <citation type="submission" date="2018-07" db="EMBL/GenBank/DDBJ databases">
        <authorList>
            <person name="Quirk P.G."/>
            <person name="Krulwich T.A."/>
        </authorList>
    </citation>
    <scope>NUCLEOTIDE SEQUENCE [LARGE SCALE GENOMIC DNA]</scope>
    <source>
        <strain evidence="9 10">CC-BB4</strain>
    </source>
</reference>